<organism evidence="1 2">
    <name type="scientific">Symbiodinium microadriaticum</name>
    <name type="common">Dinoflagellate</name>
    <name type="synonym">Zooxanthella microadriatica</name>
    <dbReference type="NCBI Taxonomy" id="2951"/>
    <lineage>
        <taxon>Eukaryota</taxon>
        <taxon>Sar</taxon>
        <taxon>Alveolata</taxon>
        <taxon>Dinophyceae</taxon>
        <taxon>Suessiales</taxon>
        <taxon>Symbiodiniaceae</taxon>
        <taxon>Symbiodinium</taxon>
    </lineage>
</organism>
<evidence type="ECO:0000313" key="1">
    <source>
        <dbReference type="EMBL" id="OLP99240.1"/>
    </source>
</evidence>
<accession>A0A1Q9DVQ3</accession>
<gene>
    <name evidence="1" type="ORF">AK812_SmicGene18214</name>
</gene>
<protein>
    <submittedName>
        <fullName evidence="1">Uncharacterized protein</fullName>
    </submittedName>
</protein>
<evidence type="ECO:0000313" key="2">
    <source>
        <dbReference type="Proteomes" id="UP000186817"/>
    </source>
</evidence>
<keyword evidence="2" id="KW-1185">Reference proteome</keyword>
<dbReference type="EMBL" id="LSRX01000370">
    <property type="protein sequence ID" value="OLP99240.1"/>
    <property type="molecule type" value="Genomic_DNA"/>
</dbReference>
<name>A0A1Q9DVQ3_SYMMI</name>
<dbReference type="AlphaFoldDB" id="A0A1Q9DVQ3"/>
<dbReference type="Proteomes" id="UP000186817">
    <property type="component" value="Unassembled WGS sequence"/>
</dbReference>
<sequence>MYIAARACASSPLRTPDAIQQNSRSSLLIQEMQNEEGDLQQQILAQGCRSNDPEDRGYEPSTVPRGHCQPDGFSALAVLVP</sequence>
<proteinExistence type="predicted"/>
<comment type="caution">
    <text evidence="1">The sequence shown here is derived from an EMBL/GenBank/DDBJ whole genome shotgun (WGS) entry which is preliminary data.</text>
</comment>
<reference evidence="1 2" key="1">
    <citation type="submission" date="2016-02" db="EMBL/GenBank/DDBJ databases">
        <title>Genome analysis of coral dinoflagellate symbionts highlights evolutionary adaptations to a symbiotic lifestyle.</title>
        <authorList>
            <person name="Aranda M."/>
            <person name="Li Y."/>
            <person name="Liew Y.J."/>
            <person name="Baumgarten S."/>
            <person name="Simakov O."/>
            <person name="Wilson M."/>
            <person name="Piel J."/>
            <person name="Ashoor H."/>
            <person name="Bougouffa S."/>
            <person name="Bajic V.B."/>
            <person name="Ryu T."/>
            <person name="Ravasi T."/>
            <person name="Bayer T."/>
            <person name="Micklem G."/>
            <person name="Kim H."/>
            <person name="Bhak J."/>
            <person name="Lajeunesse T.C."/>
            <person name="Voolstra C.R."/>
        </authorList>
    </citation>
    <scope>NUCLEOTIDE SEQUENCE [LARGE SCALE GENOMIC DNA]</scope>
    <source>
        <strain evidence="1 2">CCMP2467</strain>
    </source>
</reference>